<accession>A0ABD3FGK8</accession>
<gene>
    <name evidence="1" type="ORF">V7S43_010160</name>
</gene>
<organism evidence="1 2">
    <name type="scientific">Phytophthora oleae</name>
    <dbReference type="NCBI Taxonomy" id="2107226"/>
    <lineage>
        <taxon>Eukaryota</taxon>
        <taxon>Sar</taxon>
        <taxon>Stramenopiles</taxon>
        <taxon>Oomycota</taxon>
        <taxon>Peronosporomycetes</taxon>
        <taxon>Peronosporales</taxon>
        <taxon>Peronosporaceae</taxon>
        <taxon>Phytophthora</taxon>
    </lineage>
</organism>
<evidence type="ECO:0000313" key="1">
    <source>
        <dbReference type="EMBL" id="KAL3664985.1"/>
    </source>
</evidence>
<keyword evidence="2" id="KW-1185">Reference proteome</keyword>
<dbReference type="AlphaFoldDB" id="A0ABD3FGK8"/>
<evidence type="ECO:0008006" key="3">
    <source>
        <dbReference type="Google" id="ProtNLM"/>
    </source>
</evidence>
<dbReference type="Proteomes" id="UP001632037">
    <property type="component" value="Unassembled WGS sequence"/>
</dbReference>
<comment type="caution">
    <text evidence="1">The sequence shown here is derived from an EMBL/GenBank/DDBJ whole genome shotgun (WGS) entry which is preliminary data.</text>
</comment>
<name>A0ABD3FGK8_9STRA</name>
<reference evidence="1 2" key="1">
    <citation type="submission" date="2024-09" db="EMBL/GenBank/DDBJ databases">
        <title>Genome sequencing and assembly of Phytophthora oleae, isolate VK10A, causative agent of rot of olive drupes.</title>
        <authorList>
            <person name="Conti Taguali S."/>
            <person name="Riolo M."/>
            <person name="La Spada F."/>
            <person name="Cacciola S.O."/>
            <person name="Dionisio G."/>
        </authorList>
    </citation>
    <scope>NUCLEOTIDE SEQUENCE [LARGE SCALE GENOMIC DNA]</scope>
    <source>
        <strain evidence="1 2">VK10A</strain>
    </source>
</reference>
<sequence length="145" mass="16721">MQEVQRLRRDMQRELQNVQSLLRRVVMQPAIRPEASATLPVTRRVARLSKRPKDLFQLWHEYQVGCGDLKAAKDFTPIERGANKFAYSRRKVFWDVVANLVRSGFTSDAAIDKVYSVYGRQIAVLNILKALRADRMRGGHPSLRV</sequence>
<proteinExistence type="predicted"/>
<dbReference type="EMBL" id="JBIMZQ010000022">
    <property type="protein sequence ID" value="KAL3664985.1"/>
    <property type="molecule type" value="Genomic_DNA"/>
</dbReference>
<protein>
    <recommendedName>
        <fullName evidence="3">RxLR effector protein</fullName>
    </recommendedName>
</protein>
<evidence type="ECO:0000313" key="2">
    <source>
        <dbReference type="Proteomes" id="UP001632037"/>
    </source>
</evidence>